<evidence type="ECO:0000313" key="2">
    <source>
        <dbReference type="Proteomes" id="UP000654257"/>
    </source>
</evidence>
<reference evidence="1" key="1">
    <citation type="journal article" date="2014" name="Int. J. Syst. Evol. Microbiol.">
        <title>Complete genome sequence of Corynebacterium casei LMG S-19264T (=DSM 44701T), isolated from a smear-ripened cheese.</title>
        <authorList>
            <consortium name="US DOE Joint Genome Institute (JGI-PGF)"/>
            <person name="Walter F."/>
            <person name="Albersmeier A."/>
            <person name="Kalinowski J."/>
            <person name="Ruckert C."/>
        </authorList>
    </citation>
    <scope>NUCLEOTIDE SEQUENCE</scope>
    <source>
        <strain evidence="1">CCM 7905</strain>
    </source>
</reference>
<dbReference type="InterPro" id="IPR023846">
    <property type="entry name" value="CHP04042_MSMEG0570"/>
</dbReference>
<dbReference type="EMBL" id="BMCU01000001">
    <property type="protein sequence ID" value="GGF92749.1"/>
    <property type="molecule type" value="Genomic_DNA"/>
</dbReference>
<evidence type="ECO:0000313" key="1">
    <source>
        <dbReference type="EMBL" id="GGF92749.1"/>
    </source>
</evidence>
<sequence length="104" mass="11452">MPEMTFTVRWPDGTTPRYYSPSLVMHDHLTAGSRYAVPEFVDRSRSALTEASDRVRARYGFACTSAAATLEEIIDAAAGFDSGSVEILAMTGTDVVERERSSRQ</sequence>
<dbReference type="RefSeq" id="WP_188542959.1">
    <property type="nucleotide sequence ID" value="NZ_BMCU01000001.1"/>
</dbReference>
<keyword evidence="2" id="KW-1185">Reference proteome</keyword>
<reference evidence="1" key="2">
    <citation type="submission" date="2020-09" db="EMBL/GenBank/DDBJ databases">
        <authorList>
            <person name="Sun Q."/>
            <person name="Sedlacek I."/>
        </authorList>
    </citation>
    <scope>NUCLEOTIDE SEQUENCE</scope>
    <source>
        <strain evidence="1">CCM 7905</strain>
    </source>
</reference>
<gene>
    <name evidence="1" type="ORF">GCM10007304_03210</name>
</gene>
<comment type="caution">
    <text evidence="1">The sequence shown here is derived from an EMBL/GenBank/DDBJ whole genome shotgun (WGS) entry which is preliminary data.</text>
</comment>
<organism evidence="1 2">
    <name type="scientific">Rhodococcoides trifolii</name>
    <dbReference type="NCBI Taxonomy" id="908250"/>
    <lineage>
        <taxon>Bacteria</taxon>
        <taxon>Bacillati</taxon>
        <taxon>Actinomycetota</taxon>
        <taxon>Actinomycetes</taxon>
        <taxon>Mycobacteriales</taxon>
        <taxon>Nocardiaceae</taxon>
        <taxon>Rhodococcoides</taxon>
    </lineage>
</organism>
<dbReference type="Proteomes" id="UP000654257">
    <property type="component" value="Unassembled WGS sequence"/>
</dbReference>
<protein>
    <recommendedName>
        <fullName evidence="3">MSMEG_0570 family nitrogen starvation response protein</fullName>
    </recommendedName>
</protein>
<evidence type="ECO:0008006" key="3">
    <source>
        <dbReference type="Google" id="ProtNLM"/>
    </source>
</evidence>
<name>A0A917FPG6_9NOCA</name>
<proteinExistence type="predicted"/>
<accession>A0A917FPG6</accession>
<dbReference type="NCBIfam" id="TIGR04042">
    <property type="entry name" value="MSMEG_0570_fam"/>
    <property type="match status" value="1"/>
</dbReference>
<dbReference type="AlphaFoldDB" id="A0A917FPG6"/>